<dbReference type="GO" id="GO:0032543">
    <property type="term" value="P:mitochondrial translation"/>
    <property type="evidence" value="ECO:0007669"/>
    <property type="project" value="TreeGrafter"/>
</dbReference>
<evidence type="ECO:0000313" key="14">
    <source>
        <dbReference type="Proteomes" id="UP000078387"/>
    </source>
</evidence>
<dbReference type="FunFam" id="3.40.50.620:FF:000058">
    <property type="entry name" value="Mitochondrial arginyl-tRNA synthetase"/>
    <property type="match status" value="1"/>
</dbReference>
<evidence type="ECO:0000313" key="13">
    <source>
        <dbReference type="EMBL" id="GAT93223.1"/>
    </source>
</evidence>
<dbReference type="VEuPathDB" id="AmoebaDB:KM1_012460"/>
<dbReference type="VEuPathDB" id="AmoebaDB:EHI5A_012320"/>
<dbReference type="InterPro" id="IPR009080">
    <property type="entry name" value="tRNAsynth_Ia_anticodon-bd"/>
</dbReference>
<keyword evidence="6 10" id="KW-0648">Protein biosynthesis</keyword>
<dbReference type="InterPro" id="IPR008909">
    <property type="entry name" value="DALR_anticod-bd"/>
</dbReference>
<dbReference type="PROSITE" id="PS00178">
    <property type="entry name" value="AA_TRNA_LIGASE_I"/>
    <property type="match status" value="1"/>
</dbReference>
<dbReference type="Pfam" id="PF03485">
    <property type="entry name" value="Arg_tRNA_synt_N"/>
    <property type="match status" value="1"/>
</dbReference>
<dbReference type="PRINTS" id="PR01038">
    <property type="entry name" value="TRNASYNTHARG"/>
</dbReference>
<dbReference type="SUPFAM" id="SSF55190">
    <property type="entry name" value="Arginyl-tRNA synthetase (ArgRS), N-terminal 'additional' domain"/>
    <property type="match status" value="1"/>
</dbReference>
<evidence type="ECO:0000256" key="10">
    <source>
        <dbReference type="RuleBase" id="RU363038"/>
    </source>
</evidence>
<dbReference type="Gene3D" id="3.30.1360.70">
    <property type="entry name" value="Arginyl tRNA synthetase N-terminal domain"/>
    <property type="match status" value="1"/>
</dbReference>
<gene>
    <name evidence="13" type="ORF">CL6EHI_127020</name>
</gene>
<comment type="similarity">
    <text evidence="1 10">Belongs to the class-I aminoacyl-tRNA synthetase family.</text>
</comment>
<dbReference type="CDD" id="cd07956">
    <property type="entry name" value="Anticodon_Ia_Arg"/>
    <property type="match status" value="1"/>
</dbReference>
<dbReference type="AlphaFoldDB" id="A0A5K1VQ10"/>
<dbReference type="Pfam" id="PF05746">
    <property type="entry name" value="DALR_1"/>
    <property type="match status" value="1"/>
</dbReference>
<dbReference type="InterPro" id="IPR001278">
    <property type="entry name" value="Arg-tRNA-ligase"/>
</dbReference>
<feature type="domain" description="Arginyl tRNA synthetase N-terminal" evidence="12">
    <location>
        <begin position="3"/>
        <end position="88"/>
    </location>
</feature>
<dbReference type="SMART" id="SM01016">
    <property type="entry name" value="Arg_tRNA_synt_N"/>
    <property type="match status" value="1"/>
</dbReference>
<evidence type="ECO:0000256" key="8">
    <source>
        <dbReference type="ARBA" id="ARBA00033033"/>
    </source>
</evidence>
<keyword evidence="4 10" id="KW-0547">Nucleotide-binding</keyword>
<dbReference type="EC" id="6.1.1.19" evidence="2"/>
<organism evidence="13 14">
    <name type="scientific">Entamoeba histolytica</name>
    <dbReference type="NCBI Taxonomy" id="5759"/>
    <lineage>
        <taxon>Eukaryota</taxon>
        <taxon>Amoebozoa</taxon>
        <taxon>Evosea</taxon>
        <taxon>Archamoebae</taxon>
        <taxon>Mastigamoebida</taxon>
        <taxon>Entamoebidae</taxon>
        <taxon>Entamoeba</taxon>
    </lineage>
</organism>
<reference evidence="13 14" key="1">
    <citation type="submission" date="2016-05" db="EMBL/GenBank/DDBJ databases">
        <title>First whole genome sequencing of Entamoeba histolytica HM1:IMSS-clone-6.</title>
        <authorList>
            <person name="Mukherjee Avik.K."/>
            <person name="Izumyama S."/>
            <person name="Nakada-Tsukui K."/>
            <person name="Nozaki T."/>
        </authorList>
    </citation>
    <scope>NUCLEOTIDE SEQUENCE [LARGE SCALE GENOMIC DNA]</scope>
    <source>
        <strain evidence="13 14">HM1:IMSS clone 6</strain>
    </source>
</reference>
<evidence type="ECO:0000256" key="6">
    <source>
        <dbReference type="ARBA" id="ARBA00022917"/>
    </source>
</evidence>
<evidence type="ECO:0000256" key="2">
    <source>
        <dbReference type="ARBA" id="ARBA00012837"/>
    </source>
</evidence>
<protein>
    <recommendedName>
        <fullName evidence="2">arginine--tRNA ligase</fullName>
        <ecNumber evidence="2">6.1.1.19</ecNumber>
    </recommendedName>
    <alternativeName>
        <fullName evidence="8">Arginyl-tRNA synthetase</fullName>
    </alternativeName>
</protein>
<dbReference type="CDD" id="cd00671">
    <property type="entry name" value="ArgRS_core"/>
    <property type="match status" value="1"/>
</dbReference>
<dbReference type="Gene3D" id="1.10.730.10">
    <property type="entry name" value="Isoleucyl-tRNA Synthetase, Domain 1"/>
    <property type="match status" value="1"/>
</dbReference>
<evidence type="ECO:0000256" key="1">
    <source>
        <dbReference type="ARBA" id="ARBA00005594"/>
    </source>
</evidence>
<evidence type="ECO:0000259" key="12">
    <source>
        <dbReference type="SMART" id="SM01016"/>
    </source>
</evidence>
<dbReference type="EMBL" id="BDEQ01000001">
    <property type="protein sequence ID" value="GAT93223.1"/>
    <property type="molecule type" value="Genomic_DNA"/>
</dbReference>
<dbReference type="VEuPathDB" id="AmoebaDB:EHI_127020"/>
<feature type="domain" description="DALR anticodon binding" evidence="11">
    <location>
        <begin position="456"/>
        <end position="573"/>
    </location>
</feature>
<dbReference type="NCBIfam" id="TIGR00456">
    <property type="entry name" value="argS"/>
    <property type="match status" value="1"/>
</dbReference>
<dbReference type="InterPro" id="IPR001412">
    <property type="entry name" value="aa-tRNA-synth_I_CS"/>
</dbReference>
<dbReference type="SUPFAM" id="SSF47323">
    <property type="entry name" value="Anticodon-binding domain of a subclass of class I aminoacyl-tRNA synthetases"/>
    <property type="match status" value="1"/>
</dbReference>
<keyword evidence="5 10" id="KW-0067">ATP-binding</keyword>
<evidence type="ECO:0000256" key="5">
    <source>
        <dbReference type="ARBA" id="ARBA00022840"/>
    </source>
</evidence>
<dbReference type="PANTHER" id="PTHR11956:SF11">
    <property type="entry name" value="ARGININE--TRNA LIGASE, MITOCHONDRIAL-RELATED"/>
    <property type="match status" value="1"/>
</dbReference>
<dbReference type="VEuPathDB" id="AmoebaDB:EHI8A_021980"/>
<dbReference type="Gene3D" id="3.40.50.620">
    <property type="entry name" value="HUPs"/>
    <property type="match status" value="1"/>
</dbReference>
<proteinExistence type="inferred from homology"/>
<keyword evidence="3 10" id="KW-0436">Ligase</keyword>
<dbReference type="SMART" id="SM00836">
    <property type="entry name" value="DALR_1"/>
    <property type="match status" value="1"/>
</dbReference>
<evidence type="ECO:0000256" key="3">
    <source>
        <dbReference type="ARBA" id="ARBA00022598"/>
    </source>
</evidence>
<dbReference type="SUPFAM" id="SSF52374">
    <property type="entry name" value="Nucleotidylyl transferase"/>
    <property type="match status" value="1"/>
</dbReference>
<dbReference type="HAMAP" id="MF_00123">
    <property type="entry name" value="Arg_tRNA_synth"/>
    <property type="match status" value="1"/>
</dbReference>
<evidence type="ECO:0000259" key="11">
    <source>
        <dbReference type="SMART" id="SM00836"/>
    </source>
</evidence>
<dbReference type="GO" id="GO:0004814">
    <property type="term" value="F:arginine-tRNA ligase activity"/>
    <property type="evidence" value="ECO:0007669"/>
    <property type="project" value="UniProtKB-EC"/>
</dbReference>
<evidence type="ECO:0000256" key="4">
    <source>
        <dbReference type="ARBA" id="ARBA00022741"/>
    </source>
</evidence>
<name>A0A5K1VQ10_ENTHI</name>
<dbReference type="GO" id="GO:0005524">
    <property type="term" value="F:ATP binding"/>
    <property type="evidence" value="ECO:0007669"/>
    <property type="project" value="UniProtKB-KW"/>
</dbReference>
<evidence type="ECO:0000256" key="7">
    <source>
        <dbReference type="ARBA" id="ARBA00023146"/>
    </source>
</evidence>
<dbReference type="Proteomes" id="UP000078387">
    <property type="component" value="Unassembled WGS sequence"/>
</dbReference>
<dbReference type="InterPro" id="IPR036695">
    <property type="entry name" value="Arg-tRNA-synth_N_sf"/>
</dbReference>
<dbReference type="GO" id="GO:0006420">
    <property type="term" value="P:arginyl-tRNA aminoacylation"/>
    <property type="evidence" value="ECO:0007669"/>
    <property type="project" value="InterPro"/>
</dbReference>
<dbReference type="PANTHER" id="PTHR11956">
    <property type="entry name" value="ARGINYL-TRNA SYNTHETASE"/>
    <property type="match status" value="1"/>
</dbReference>
<keyword evidence="7 10" id="KW-0030">Aminoacyl-tRNA synthetase</keyword>
<comment type="caution">
    <text evidence="13">The sequence shown here is derived from an EMBL/GenBank/DDBJ whole genome shotgun (WGS) entry which is preliminary data.</text>
</comment>
<dbReference type="InterPro" id="IPR014729">
    <property type="entry name" value="Rossmann-like_a/b/a_fold"/>
</dbReference>
<dbReference type="Pfam" id="PF00750">
    <property type="entry name" value="tRNA-synt_1d"/>
    <property type="match status" value="1"/>
</dbReference>
<dbReference type="InterPro" id="IPR005148">
    <property type="entry name" value="Arg-tRNA-synth_N"/>
</dbReference>
<dbReference type="FunFam" id="1.10.730.10:FF:000006">
    <property type="entry name" value="Arginyl-tRNA synthetase 2, mitochondrial"/>
    <property type="match status" value="1"/>
</dbReference>
<dbReference type="InterPro" id="IPR035684">
    <property type="entry name" value="ArgRS_core"/>
</dbReference>
<evidence type="ECO:0000256" key="9">
    <source>
        <dbReference type="ARBA" id="ARBA00049339"/>
    </source>
</evidence>
<dbReference type="VEuPathDB" id="AmoebaDB:EHI7A_003310"/>
<comment type="catalytic activity">
    <reaction evidence="9">
        <text>tRNA(Arg) + L-arginine + ATP = L-arginyl-tRNA(Arg) + AMP + diphosphate</text>
        <dbReference type="Rhea" id="RHEA:20301"/>
        <dbReference type="Rhea" id="RHEA-COMP:9658"/>
        <dbReference type="Rhea" id="RHEA-COMP:9673"/>
        <dbReference type="ChEBI" id="CHEBI:30616"/>
        <dbReference type="ChEBI" id="CHEBI:32682"/>
        <dbReference type="ChEBI" id="CHEBI:33019"/>
        <dbReference type="ChEBI" id="CHEBI:78442"/>
        <dbReference type="ChEBI" id="CHEBI:78513"/>
        <dbReference type="ChEBI" id="CHEBI:456215"/>
        <dbReference type="EC" id="6.1.1.19"/>
    </reaction>
</comment>
<dbReference type="GO" id="GO:0005739">
    <property type="term" value="C:mitochondrion"/>
    <property type="evidence" value="ECO:0007669"/>
    <property type="project" value="TreeGrafter"/>
</dbReference>
<accession>A0A5K1VQ10</accession>
<sequence>MLSPFKKSIAETISTVAGIPIDFAERSVELCKKKELGDFSVPVAKIIRQMKTEEKNPSAVASKLAEQIKPNDIISKVTVTGPFLNFAINKSALTKMILNQVAEEKEKFGGSTLGKGQNVIVEFSSPNIAKPFHAGHLRSTIIGNFIANIHKLLGFNVISMNWLGDWGSQFGLLAIGFEKYGSEEELKRNPIRHLYDVYVKINADKAKDDNVRAQGKDFFKHMEMGDEAYLVKWKLFRSLALEDLKKTYGRLNVSFDVFTGESETDWDLVGQVLKDLEAKGISKMDKGCLIVDLEKYKLGIALLKKDDGSTLYLTRDIASAIKRHNTYSFSKCYYVVATQQTLHFKQLFKILELLGYSWAKECYHISFGMVMGMSTRRGTAVFLQDILDDAKATMLENMQKNPEKISEIDENEREAVADKIGVSAVFVQDFNAKRIKDYEYNRERMTSFEGYTGPYLQYAHARCCGVERKSGIEIPKASEVNFSLLTEKEAENLIMNIAKFGDVIMNTYRNLEPNTLVSYLFELSHVIASAFSTLRVKGSEPEIAKARLFLFYCARIVLGNGLRLLGLEPLEKM</sequence>
<dbReference type="OMA" id="YEFKWER"/>